<feature type="compositionally biased region" description="Acidic residues" evidence="1">
    <location>
        <begin position="1"/>
        <end position="16"/>
    </location>
</feature>
<evidence type="ECO:0000256" key="1">
    <source>
        <dbReference type="SAM" id="MobiDB-lite"/>
    </source>
</evidence>
<organism evidence="2 3">
    <name type="scientific">Elysia crispata</name>
    <name type="common">lettuce slug</name>
    <dbReference type="NCBI Taxonomy" id="231223"/>
    <lineage>
        <taxon>Eukaryota</taxon>
        <taxon>Metazoa</taxon>
        <taxon>Spiralia</taxon>
        <taxon>Lophotrochozoa</taxon>
        <taxon>Mollusca</taxon>
        <taxon>Gastropoda</taxon>
        <taxon>Heterobranchia</taxon>
        <taxon>Euthyneura</taxon>
        <taxon>Panpulmonata</taxon>
        <taxon>Sacoglossa</taxon>
        <taxon>Placobranchoidea</taxon>
        <taxon>Plakobranchidae</taxon>
        <taxon>Elysia</taxon>
    </lineage>
</organism>
<name>A0AAE1AV02_9GAST</name>
<dbReference type="EMBL" id="JAWDGP010001117">
    <property type="protein sequence ID" value="KAK3794437.1"/>
    <property type="molecule type" value="Genomic_DNA"/>
</dbReference>
<keyword evidence="3" id="KW-1185">Reference proteome</keyword>
<accession>A0AAE1AV02</accession>
<feature type="region of interest" description="Disordered" evidence="1">
    <location>
        <begin position="1"/>
        <end position="65"/>
    </location>
</feature>
<evidence type="ECO:0000313" key="3">
    <source>
        <dbReference type="Proteomes" id="UP001283361"/>
    </source>
</evidence>
<dbReference type="Proteomes" id="UP001283361">
    <property type="component" value="Unassembled WGS sequence"/>
</dbReference>
<proteinExistence type="predicted"/>
<protein>
    <submittedName>
        <fullName evidence="2">Uncharacterized protein</fullName>
    </submittedName>
</protein>
<comment type="caution">
    <text evidence="2">The sequence shown here is derived from an EMBL/GenBank/DDBJ whole genome shotgun (WGS) entry which is preliminary data.</text>
</comment>
<gene>
    <name evidence="2" type="ORF">RRG08_047068</name>
</gene>
<evidence type="ECO:0000313" key="2">
    <source>
        <dbReference type="EMBL" id="KAK3794437.1"/>
    </source>
</evidence>
<feature type="compositionally biased region" description="Basic and acidic residues" evidence="1">
    <location>
        <begin position="52"/>
        <end position="65"/>
    </location>
</feature>
<dbReference type="AlphaFoldDB" id="A0AAE1AV02"/>
<sequence>MSDSDTDDSDPEDVSCTDENLVMPDPHTFKSKRLSTKFGHISNDMHKKHLDRKTAAHQEKEKDKTESDVEACGTCIVIIKNHVTEGQLGGSFSQTKVVLSVCIPRRDPCDVWISAKFGHISNDMHKKHLDRKTAAHQEKEKDKTESDVEACGTCIVIIKNHVREGQLGGSFSQTKVVLSVCIPRRDPCDVWISAKFGHISNDMHKKHLDRKTAAHQEKEKDKTESDVEACRICIVIIKNHVTEGQLGGSFSQTKVVLSVCIPRRDPCDVWISAKFGHISNDMHKKHLDRKTAAHQEKEKDKTESDVGTSVWIMDFQSVLISPNTQASEMFYKTK</sequence>
<reference evidence="2" key="1">
    <citation type="journal article" date="2023" name="G3 (Bethesda)">
        <title>A reference genome for the long-term kleptoplast-retaining sea slug Elysia crispata morphotype clarki.</title>
        <authorList>
            <person name="Eastman K.E."/>
            <person name="Pendleton A.L."/>
            <person name="Shaikh M.A."/>
            <person name="Suttiyut T."/>
            <person name="Ogas R."/>
            <person name="Tomko P."/>
            <person name="Gavelis G."/>
            <person name="Widhalm J.R."/>
            <person name="Wisecaver J.H."/>
        </authorList>
    </citation>
    <scope>NUCLEOTIDE SEQUENCE</scope>
    <source>
        <strain evidence="2">ECLA1</strain>
    </source>
</reference>